<dbReference type="Proteomes" id="UP000264036">
    <property type="component" value="Unassembled WGS sequence"/>
</dbReference>
<proteinExistence type="predicted"/>
<dbReference type="EMBL" id="DOEK01000003">
    <property type="protein sequence ID" value="HBP27928.1"/>
    <property type="molecule type" value="Genomic_DNA"/>
</dbReference>
<name>A0A356LAZ6_9BURK</name>
<reference evidence="1 2" key="1">
    <citation type="journal article" date="2018" name="Nat. Biotechnol.">
        <title>A standardized bacterial taxonomy based on genome phylogeny substantially revises the tree of life.</title>
        <authorList>
            <person name="Parks D.H."/>
            <person name="Chuvochina M."/>
            <person name="Waite D.W."/>
            <person name="Rinke C."/>
            <person name="Skarshewski A."/>
            <person name="Chaumeil P.A."/>
            <person name="Hugenholtz P."/>
        </authorList>
    </citation>
    <scope>NUCLEOTIDE SEQUENCE [LARGE SCALE GENOMIC DNA]</scope>
    <source>
        <strain evidence="1">UBA10707</strain>
    </source>
</reference>
<gene>
    <name evidence="1" type="ORF">DD666_00750</name>
</gene>
<evidence type="ECO:0000313" key="2">
    <source>
        <dbReference type="Proteomes" id="UP000264036"/>
    </source>
</evidence>
<protein>
    <recommendedName>
        <fullName evidence="3">DUF3310 domain-containing protein</fullName>
    </recommendedName>
</protein>
<accession>A0A356LAZ6</accession>
<evidence type="ECO:0000313" key="1">
    <source>
        <dbReference type="EMBL" id="HBP27928.1"/>
    </source>
</evidence>
<organism evidence="1 2">
    <name type="scientific">Advenella kashmirensis</name>
    <dbReference type="NCBI Taxonomy" id="310575"/>
    <lineage>
        <taxon>Bacteria</taxon>
        <taxon>Pseudomonadati</taxon>
        <taxon>Pseudomonadota</taxon>
        <taxon>Betaproteobacteria</taxon>
        <taxon>Burkholderiales</taxon>
        <taxon>Alcaligenaceae</taxon>
    </lineage>
</organism>
<evidence type="ECO:0008006" key="3">
    <source>
        <dbReference type="Google" id="ProtNLM"/>
    </source>
</evidence>
<sequence>MSETKHSHYKKDVSGLNMIDIYRVLSLFEVESHAVGHAIKKLMMAGKRGAKTYEQDIREVVDSLNRELQMIAEDGE</sequence>
<dbReference type="AlphaFoldDB" id="A0A356LAZ6"/>
<comment type="caution">
    <text evidence="1">The sequence shown here is derived from an EMBL/GenBank/DDBJ whole genome shotgun (WGS) entry which is preliminary data.</text>
</comment>